<feature type="transmembrane region" description="Helical" evidence="1">
    <location>
        <begin position="78"/>
        <end position="103"/>
    </location>
</feature>
<keyword evidence="1" id="KW-0812">Transmembrane</keyword>
<proteinExistence type="predicted"/>
<protein>
    <submittedName>
        <fullName evidence="2">Uncharacterized protein</fullName>
    </submittedName>
</protein>
<sequence>MKILHLPPAVSDTERPVPRWIPFLGGKPVRLLVAAVPAVAGGLILTALFSAIPLGDGRHLTVFGVREGVAYLDEGWEILARVCIAPLSLWGPITIVLGVAYHLRRR</sequence>
<dbReference type="EMBL" id="NMQU01000020">
    <property type="protein sequence ID" value="OXM53203.1"/>
    <property type="molecule type" value="Genomic_DNA"/>
</dbReference>
<feature type="transmembrane region" description="Helical" evidence="1">
    <location>
        <begin position="29"/>
        <end position="52"/>
    </location>
</feature>
<evidence type="ECO:0000256" key="1">
    <source>
        <dbReference type="SAM" id="Phobius"/>
    </source>
</evidence>
<keyword evidence="1" id="KW-0472">Membrane</keyword>
<dbReference type="RefSeq" id="WP_020633982.1">
    <property type="nucleotide sequence ID" value="NZ_KB913032.1"/>
</dbReference>
<accession>A0A229S2Q2</accession>
<keyword evidence="1" id="KW-1133">Transmembrane helix</keyword>
<organism evidence="2 3">
    <name type="scientific">Amycolatopsis alba DSM 44262</name>
    <dbReference type="NCBI Taxonomy" id="1125972"/>
    <lineage>
        <taxon>Bacteria</taxon>
        <taxon>Bacillati</taxon>
        <taxon>Actinomycetota</taxon>
        <taxon>Actinomycetes</taxon>
        <taxon>Pseudonocardiales</taxon>
        <taxon>Pseudonocardiaceae</taxon>
        <taxon>Amycolatopsis</taxon>
    </lineage>
</organism>
<gene>
    <name evidence="2" type="ORF">CFP75_07730</name>
</gene>
<evidence type="ECO:0000313" key="3">
    <source>
        <dbReference type="Proteomes" id="UP000215563"/>
    </source>
</evidence>
<dbReference type="OrthoDB" id="2717873at2"/>
<evidence type="ECO:0000313" key="2">
    <source>
        <dbReference type="EMBL" id="OXM53203.1"/>
    </source>
</evidence>
<keyword evidence="3" id="KW-1185">Reference proteome</keyword>
<comment type="caution">
    <text evidence="2">The sequence shown here is derived from an EMBL/GenBank/DDBJ whole genome shotgun (WGS) entry which is preliminary data.</text>
</comment>
<reference evidence="2 3" key="1">
    <citation type="submission" date="2017-07" db="EMBL/GenBank/DDBJ databases">
        <title>Amycolatopsis alba DSM 44262 Genome sequencing and assembly.</title>
        <authorList>
            <person name="Kaur N."/>
            <person name="Mayilraj S."/>
        </authorList>
    </citation>
    <scope>NUCLEOTIDE SEQUENCE [LARGE SCALE GENOMIC DNA]</scope>
    <source>
        <strain evidence="2 3">DSM 44262</strain>
    </source>
</reference>
<name>A0A229S2Q2_AMYAL</name>
<dbReference type="AlphaFoldDB" id="A0A229S2Q2"/>
<dbReference type="Proteomes" id="UP000215563">
    <property type="component" value="Unassembled WGS sequence"/>
</dbReference>